<organism evidence="2 3">
    <name type="scientific">Heterodera schachtii</name>
    <name type="common">Sugarbeet cyst nematode worm</name>
    <name type="synonym">Tylenchus schachtii</name>
    <dbReference type="NCBI Taxonomy" id="97005"/>
    <lineage>
        <taxon>Eukaryota</taxon>
        <taxon>Metazoa</taxon>
        <taxon>Ecdysozoa</taxon>
        <taxon>Nematoda</taxon>
        <taxon>Chromadorea</taxon>
        <taxon>Rhabditida</taxon>
        <taxon>Tylenchina</taxon>
        <taxon>Tylenchomorpha</taxon>
        <taxon>Tylenchoidea</taxon>
        <taxon>Heteroderidae</taxon>
        <taxon>Heteroderinae</taxon>
        <taxon>Heterodera</taxon>
    </lineage>
</organism>
<evidence type="ECO:0000256" key="1">
    <source>
        <dbReference type="SAM" id="MobiDB-lite"/>
    </source>
</evidence>
<comment type="caution">
    <text evidence="2">The sequence shown here is derived from an EMBL/GenBank/DDBJ whole genome shotgun (WGS) entry which is preliminary data.</text>
</comment>
<dbReference type="Proteomes" id="UP001620645">
    <property type="component" value="Unassembled WGS sequence"/>
</dbReference>
<name>A0ABD2IP23_HETSC</name>
<sequence length="175" mass="19113">MDNTKKLDESIIDELSDDGAIEEKEEKAPMHMSILNCPPSTSNAPQIQAKIGTLIHSQLSAMAENWLRSAFQQGPMNEATNKKGNGGQKMGKKRAFPFSQSTAESGESWRKVGKTGASQWQRTHELTTAAADAVEALAEHLRDYNVAVSILLVTIAAGLAEMNNHYKGNFKGNRK</sequence>
<proteinExistence type="predicted"/>
<evidence type="ECO:0000313" key="3">
    <source>
        <dbReference type="Proteomes" id="UP001620645"/>
    </source>
</evidence>
<feature type="region of interest" description="Disordered" evidence="1">
    <location>
        <begin position="76"/>
        <end position="117"/>
    </location>
</feature>
<feature type="region of interest" description="Disordered" evidence="1">
    <location>
        <begin position="1"/>
        <end position="20"/>
    </location>
</feature>
<evidence type="ECO:0000313" key="2">
    <source>
        <dbReference type="EMBL" id="KAL3081253.1"/>
    </source>
</evidence>
<gene>
    <name evidence="2" type="ORF">niasHS_012357</name>
</gene>
<reference evidence="2 3" key="1">
    <citation type="submission" date="2024-10" db="EMBL/GenBank/DDBJ databases">
        <authorList>
            <person name="Kim D."/>
        </authorList>
    </citation>
    <scope>NUCLEOTIDE SEQUENCE [LARGE SCALE GENOMIC DNA]</scope>
    <source>
        <strain evidence="2">Taebaek</strain>
    </source>
</reference>
<keyword evidence="3" id="KW-1185">Reference proteome</keyword>
<protein>
    <submittedName>
        <fullName evidence="2">Uncharacterized protein</fullName>
    </submittedName>
</protein>
<accession>A0ABD2IP23</accession>
<feature type="compositionally biased region" description="Acidic residues" evidence="1">
    <location>
        <begin position="10"/>
        <end position="20"/>
    </location>
</feature>
<dbReference type="AlphaFoldDB" id="A0ABD2IP23"/>
<dbReference type="EMBL" id="JBICCN010000274">
    <property type="protein sequence ID" value="KAL3081253.1"/>
    <property type="molecule type" value="Genomic_DNA"/>
</dbReference>